<dbReference type="OrthoDB" id="5905910at2759"/>
<evidence type="ECO:0000313" key="1">
    <source>
        <dbReference type="EMBL" id="KAF7640409.1"/>
    </source>
</evidence>
<organism evidence="1 2">
    <name type="scientific">Meloidogyne graminicola</name>
    <dbReference type="NCBI Taxonomy" id="189291"/>
    <lineage>
        <taxon>Eukaryota</taxon>
        <taxon>Metazoa</taxon>
        <taxon>Ecdysozoa</taxon>
        <taxon>Nematoda</taxon>
        <taxon>Chromadorea</taxon>
        <taxon>Rhabditida</taxon>
        <taxon>Tylenchina</taxon>
        <taxon>Tylenchomorpha</taxon>
        <taxon>Tylenchoidea</taxon>
        <taxon>Meloidogynidae</taxon>
        <taxon>Meloidogyninae</taxon>
        <taxon>Meloidogyne</taxon>
    </lineage>
</organism>
<keyword evidence="2" id="KW-1185">Reference proteome</keyword>
<evidence type="ECO:0000313" key="2">
    <source>
        <dbReference type="Proteomes" id="UP000605970"/>
    </source>
</evidence>
<gene>
    <name evidence="1" type="ORF">Mgra_00000229</name>
</gene>
<accession>A0A8T0A522</accession>
<sequence length="209" mass="25171">MFLNYLIIPKKPRRQFLPLSLSEWDLYCRRKRKIKLNSNIWSKQRSKSVEQNLYNENQKTYQNIKFRNRAITTTTGLLKEKRNNNYLCVEDRMSIASSTCSAPLFTQRQSRTRIAQRFAKRSKSLIKILSALQCRSKSTNNEERKKCQFFDKSMENKEKEENKLIENIEKNRKRTKTSKSDQISNYHIREVHWQMYQSRLQLKMSSTKL</sequence>
<dbReference type="EMBL" id="JABEBT010000001">
    <property type="protein sequence ID" value="KAF7640409.1"/>
    <property type="molecule type" value="Genomic_DNA"/>
</dbReference>
<reference evidence="1" key="1">
    <citation type="journal article" date="2020" name="Ecol. Evol.">
        <title>Genome structure and content of the rice root-knot nematode (Meloidogyne graminicola).</title>
        <authorList>
            <person name="Phan N.T."/>
            <person name="Danchin E.G.J."/>
            <person name="Klopp C."/>
            <person name="Perfus-Barbeoch L."/>
            <person name="Kozlowski D.K."/>
            <person name="Koutsovoulos G.D."/>
            <person name="Lopez-Roques C."/>
            <person name="Bouchez O."/>
            <person name="Zahm M."/>
            <person name="Besnard G."/>
            <person name="Bellafiore S."/>
        </authorList>
    </citation>
    <scope>NUCLEOTIDE SEQUENCE</scope>
    <source>
        <strain evidence="1">VN-18</strain>
    </source>
</reference>
<name>A0A8T0A522_9BILA</name>
<dbReference type="Proteomes" id="UP000605970">
    <property type="component" value="Unassembled WGS sequence"/>
</dbReference>
<protein>
    <submittedName>
        <fullName evidence="1">Uncharacterized protein</fullName>
    </submittedName>
</protein>
<comment type="caution">
    <text evidence="1">The sequence shown here is derived from an EMBL/GenBank/DDBJ whole genome shotgun (WGS) entry which is preliminary data.</text>
</comment>
<proteinExistence type="predicted"/>
<dbReference type="AlphaFoldDB" id="A0A8T0A522"/>